<evidence type="ECO:0000256" key="4">
    <source>
        <dbReference type="ARBA" id="ARBA00022500"/>
    </source>
</evidence>
<keyword evidence="5" id="KW-0283">Flagellar rotation</keyword>
<dbReference type="InterPro" id="IPR036429">
    <property type="entry name" value="SpoA-like_sf"/>
</dbReference>
<comment type="subcellular location">
    <subcellularLocation>
        <location evidence="1">Cell membrane</location>
        <topology evidence="1">Peripheral membrane protein</topology>
        <orientation evidence="1">Cytoplasmic side</orientation>
    </subcellularLocation>
</comment>
<keyword evidence="4" id="KW-0145">Chemotaxis</keyword>
<feature type="compositionally biased region" description="Acidic residues" evidence="7">
    <location>
        <begin position="1"/>
        <end position="11"/>
    </location>
</feature>
<dbReference type="EMBL" id="QOQW01000041">
    <property type="protein sequence ID" value="RCK75271.1"/>
    <property type="molecule type" value="Genomic_DNA"/>
</dbReference>
<feature type="region of interest" description="Disordered" evidence="7">
    <location>
        <begin position="247"/>
        <end position="288"/>
    </location>
</feature>
<dbReference type="SUPFAM" id="SSF101801">
    <property type="entry name" value="Surface presentation of antigens (SPOA)"/>
    <property type="match status" value="1"/>
</dbReference>
<accession>A0A367ZD53</accession>
<evidence type="ECO:0000313" key="10">
    <source>
        <dbReference type="EMBL" id="RCK75271.1"/>
    </source>
</evidence>
<dbReference type="Pfam" id="PF01052">
    <property type="entry name" value="FliMN_C"/>
    <property type="match status" value="1"/>
</dbReference>
<comment type="caution">
    <text evidence="10">The sequence shown here is derived from an EMBL/GenBank/DDBJ whole genome shotgun (WGS) entry which is preliminary data.</text>
</comment>
<dbReference type="PANTHER" id="PTHR43484">
    <property type="match status" value="1"/>
</dbReference>
<dbReference type="Pfam" id="PF04509">
    <property type="entry name" value="CheC"/>
    <property type="match status" value="1"/>
</dbReference>
<dbReference type="GO" id="GO:0006935">
    <property type="term" value="P:chemotaxis"/>
    <property type="evidence" value="ECO:0007669"/>
    <property type="project" value="UniProtKB-KW"/>
</dbReference>
<dbReference type="Gene3D" id="2.30.330.10">
    <property type="entry name" value="SpoA-like"/>
    <property type="match status" value="1"/>
</dbReference>
<dbReference type="Gene3D" id="3.40.1550.10">
    <property type="entry name" value="CheC-like"/>
    <property type="match status" value="1"/>
</dbReference>
<protein>
    <submittedName>
        <fullName evidence="10">Flagellar motor switch protein FliN</fullName>
    </submittedName>
</protein>
<evidence type="ECO:0000313" key="11">
    <source>
        <dbReference type="Proteomes" id="UP000252355"/>
    </source>
</evidence>
<keyword evidence="6" id="KW-0472">Membrane</keyword>
<keyword evidence="3" id="KW-1003">Cell membrane</keyword>
<evidence type="ECO:0000256" key="7">
    <source>
        <dbReference type="SAM" id="MobiDB-lite"/>
    </source>
</evidence>
<comment type="similarity">
    <text evidence="2">Belongs to the FliN/MopA/SpaO family.</text>
</comment>
<dbReference type="GO" id="GO:0009425">
    <property type="term" value="C:bacterial-type flagellum basal body"/>
    <property type="evidence" value="ECO:0007669"/>
    <property type="project" value="InterPro"/>
</dbReference>
<reference evidence="10 11" key="1">
    <citation type="submission" date="2018-05" db="EMBL/GenBank/DDBJ databases">
        <title>A metagenomic window into the 2 km-deep terrestrial subsurface aquifer revealed taxonomically and functionally diverse microbial community comprising novel uncultured bacterial lineages.</title>
        <authorList>
            <person name="Kadnikov V.V."/>
            <person name="Mardanov A.V."/>
            <person name="Beletsky A.V."/>
            <person name="Banks D."/>
            <person name="Pimenov N.V."/>
            <person name="Frank Y.A."/>
            <person name="Karnachuk O.V."/>
            <person name="Ravin N.V."/>
        </authorList>
    </citation>
    <scope>NUCLEOTIDE SEQUENCE [LARGE SCALE GENOMIC DNA]</scope>
    <source>
        <strain evidence="10">BY5</strain>
    </source>
</reference>
<dbReference type="PRINTS" id="PR00956">
    <property type="entry name" value="FLGMOTORFLIN"/>
</dbReference>
<name>A0A367ZD53_9BACT</name>
<dbReference type="GO" id="GO:0016787">
    <property type="term" value="F:hydrolase activity"/>
    <property type="evidence" value="ECO:0007669"/>
    <property type="project" value="InterPro"/>
</dbReference>
<keyword evidence="10" id="KW-0282">Flagellum</keyword>
<evidence type="ECO:0000256" key="6">
    <source>
        <dbReference type="ARBA" id="ARBA00023136"/>
    </source>
</evidence>
<keyword evidence="10" id="KW-0966">Cell projection</keyword>
<dbReference type="GO" id="GO:0071973">
    <property type="term" value="P:bacterial-type flagellum-dependent cell motility"/>
    <property type="evidence" value="ECO:0007669"/>
    <property type="project" value="InterPro"/>
</dbReference>
<evidence type="ECO:0000256" key="2">
    <source>
        <dbReference type="ARBA" id="ARBA00009226"/>
    </source>
</evidence>
<feature type="compositionally biased region" description="Gly residues" evidence="7">
    <location>
        <begin position="15"/>
        <end position="24"/>
    </location>
</feature>
<sequence length="477" mass="49124">MTDLLSQEEIDALLRGGGGGGGDSGEAPPADAGAPPAASGGDEAKPPTGGGSGKTVSMSQEDIDQLSEVAKLSLGATSSVVQMLLNKPVELNLSQLRAIHYDTLVAESGNEDYIIAKIAYIEGFDGNTYLLLRKNIAAVIGDLMMGGEGQNPEFQEMHKSAVGEMLNQMMGKTTTSLSEIFKKRVDIAPPNVELVNFSKGMPAMPDFHPDAGFLRIGFQLKIGDIAETEMVQLLAIEFAQLMASQLAKPAKPEPKKVPPPPPPPPGPPGLGAPAPGMPGAPGPMPGMPMPGGMPGMGMPGMPGAMPGMPGAMPGMPGAMPGMPGAMPGMPGAMPGMPGAMPGMPGAMPGMLGAMPGMPGAMPGMPGMGMPGMPMQGNPAEFGMLQMPMGMGLQSNIDLLLDVPLQITVELGRTRMLIKDVLELGIGSVVELNKLAGEAVEVFVNNKLIAKGEVVVIDENFAVRITSIVNPQDRLQAL</sequence>
<feature type="compositionally biased region" description="Low complexity" evidence="7">
    <location>
        <begin position="25"/>
        <end position="41"/>
    </location>
</feature>
<feature type="compositionally biased region" description="Pro residues" evidence="7">
    <location>
        <begin position="257"/>
        <end position="288"/>
    </location>
</feature>
<evidence type="ECO:0000259" key="9">
    <source>
        <dbReference type="Pfam" id="PF04509"/>
    </source>
</evidence>
<dbReference type="InterPro" id="IPR051469">
    <property type="entry name" value="FliN/MopA/SpaO"/>
</dbReference>
<evidence type="ECO:0000256" key="1">
    <source>
        <dbReference type="ARBA" id="ARBA00004413"/>
    </source>
</evidence>
<dbReference type="InterPro" id="IPR007597">
    <property type="entry name" value="CheC"/>
</dbReference>
<dbReference type="NCBIfam" id="TIGR02480">
    <property type="entry name" value="fliN"/>
    <property type="match status" value="1"/>
</dbReference>
<gene>
    <name evidence="10" type="ORF">OZSIB_4355</name>
</gene>
<feature type="region of interest" description="Disordered" evidence="7">
    <location>
        <begin position="1"/>
        <end position="60"/>
    </location>
</feature>
<dbReference type="GO" id="GO:0005886">
    <property type="term" value="C:plasma membrane"/>
    <property type="evidence" value="ECO:0007669"/>
    <property type="project" value="UniProtKB-SubCell"/>
</dbReference>
<organism evidence="10 11">
    <name type="scientific">Candidatus Ozemobacter sibiricus</name>
    <dbReference type="NCBI Taxonomy" id="2268124"/>
    <lineage>
        <taxon>Bacteria</taxon>
        <taxon>Candidatus Ozemobacteria</taxon>
        <taxon>Candidatus Ozemobacterales</taxon>
        <taxon>Candidatus Ozemobacteraceae</taxon>
        <taxon>Candidatus Ozemobacter</taxon>
    </lineage>
</organism>
<proteinExistence type="inferred from homology"/>
<dbReference type="Proteomes" id="UP000252355">
    <property type="component" value="Unassembled WGS sequence"/>
</dbReference>
<dbReference type="GO" id="GO:0003774">
    <property type="term" value="F:cytoskeletal motor activity"/>
    <property type="evidence" value="ECO:0007669"/>
    <property type="project" value="InterPro"/>
</dbReference>
<dbReference type="AlphaFoldDB" id="A0A367ZD53"/>
<dbReference type="InterPro" id="IPR012826">
    <property type="entry name" value="FliN"/>
</dbReference>
<feature type="domain" description="CheC-like protein" evidence="9">
    <location>
        <begin position="157"/>
        <end position="193"/>
    </location>
</feature>
<keyword evidence="10" id="KW-0969">Cilium</keyword>
<dbReference type="PANTHER" id="PTHR43484:SF1">
    <property type="entry name" value="FLAGELLAR MOTOR SWITCH PROTEIN FLIN"/>
    <property type="match status" value="1"/>
</dbReference>
<dbReference type="InterPro" id="IPR001172">
    <property type="entry name" value="FliN_T3SS_HrcQb"/>
</dbReference>
<dbReference type="InterPro" id="IPR001543">
    <property type="entry name" value="FliN-like_C"/>
</dbReference>
<feature type="domain" description="Flagellar motor switch protein FliN-like C-terminal" evidence="8">
    <location>
        <begin position="398"/>
        <end position="468"/>
    </location>
</feature>
<evidence type="ECO:0000256" key="5">
    <source>
        <dbReference type="ARBA" id="ARBA00022779"/>
    </source>
</evidence>
<dbReference type="SUPFAM" id="SSF103039">
    <property type="entry name" value="CheC-like"/>
    <property type="match status" value="1"/>
</dbReference>
<evidence type="ECO:0000259" key="8">
    <source>
        <dbReference type="Pfam" id="PF01052"/>
    </source>
</evidence>
<evidence type="ECO:0000256" key="3">
    <source>
        <dbReference type="ARBA" id="ARBA00022475"/>
    </source>
</evidence>
<dbReference type="CDD" id="cd17907">
    <property type="entry name" value="FliY_FliN-Y"/>
    <property type="match status" value="1"/>
</dbReference>
<dbReference type="InterPro" id="IPR028976">
    <property type="entry name" value="CheC-like_sf"/>
</dbReference>